<evidence type="ECO:0000256" key="11">
    <source>
        <dbReference type="ARBA" id="ARBA00022989"/>
    </source>
</evidence>
<dbReference type="EMBL" id="JX412795">
    <property type="protein sequence ID" value="ALO76932.1"/>
    <property type="molecule type" value="Genomic_DNA"/>
</dbReference>
<evidence type="ECO:0000259" key="19">
    <source>
        <dbReference type="Pfam" id="PF00662"/>
    </source>
</evidence>
<feature type="domain" description="NADH-Ubiquinone oxidoreductase (complex I) chain 5 N-terminal" evidence="19">
    <location>
        <begin position="41"/>
        <end position="88"/>
    </location>
</feature>
<evidence type="ECO:0000256" key="16">
    <source>
        <dbReference type="ARBA" id="ARBA00049551"/>
    </source>
</evidence>
<dbReference type="GO" id="GO:0003954">
    <property type="term" value="F:NADH dehydrogenase activity"/>
    <property type="evidence" value="ECO:0007669"/>
    <property type="project" value="TreeGrafter"/>
</dbReference>
<dbReference type="InterPro" id="IPR001750">
    <property type="entry name" value="ND/Mrp_TM"/>
</dbReference>
<dbReference type="EC" id="7.1.1.2" evidence="3 17"/>
<feature type="transmembrane region" description="Helical" evidence="17">
    <location>
        <begin position="295"/>
        <end position="319"/>
    </location>
</feature>
<evidence type="ECO:0000256" key="6">
    <source>
        <dbReference type="ARBA" id="ARBA00022660"/>
    </source>
</evidence>
<keyword evidence="11 17" id="KW-1133">Transmembrane helix</keyword>
<evidence type="ECO:0000256" key="8">
    <source>
        <dbReference type="ARBA" id="ARBA00022792"/>
    </source>
</evidence>
<proteinExistence type="inferred from homology"/>
<evidence type="ECO:0000256" key="15">
    <source>
        <dbReference type="ARBA" id="ARBA00023136"/>
    </source>
</evidence>
<comment type="similarity">
    <text evidence="17">Belongs to the complex I subunit 5 family.</text>
</comment>
<reference evidence="21" key="1">
    <citation type="submission" date="2012-06" db="EMBL/GenBank/DDBJ databases">
        <title>Mitogenomics of the Coleoptera under dense taxon sampling.</title>
        <authorList>
            <person name="Timmermans M.J.T.N."/>
            <person name="Lim J."/>
            <person name="Dodsworth S."/>
            <person name="Haran J."/>
            <person name="Ahrens D."/>
            <person name="Bocak L."/>
            <person name="London A."/>
            <person name="Culverwell L."/>
            <person name="Vogler A.P."/>
        </authorList>
    </citation>
    <scope>NUCLEOTIDE SEQUENCE</scope>
</reference>
<feature type="transmembrane region" description="Helical" evidence="17">
    <location>
        <begin position="48"/>
        <end position="76"/>
    </location>
</feature>
<feature type="transmembrane region" description="Helical" evidence="17">
    <location>
        <begin position="484"/>
        <end position="507"/>
    </location>
</feature>
<dbReference type="GO" id="GO:0008137">
    <property type="term" value="F:NADH dehydrogenase (ubiquinone) activity"/>
    <property type="evidence" value="ECO:0007669"/>
    <property type="project" value="UniProtKB-EC"/>
</dbReference>
<keyword evidence="9" id="KW-1278">Translocase</keyword>
<accession>A0A0S2MQG3</accession>
<dbReference type="AlphaFoldDB" id="A0A0S2MQG3"/>
<evidence type="ECO:0000256" key="4">
    <source>
        <dbReference type="ARBA" id="ARBA00021096"/>
    </source>
</evidence>
<keyword evidence="8" id="KW-0999">Mitochondrion inner membrane</keyword>
<dbReference type="Pfam" id="PF00361">
    <property type="entry name" value="Proton_antipo_M"/>
    <property type="match status" value="1"/>
</dbReference>
<keyword evidence="6" id="KW-0679">Respiratory chain</keyword>
<evidence type="ECO:0000256" key="12">
    <source>
        <dbReference type="ARBA" id="ARBA00023027"/>
    </source>
</evidence>
<protein>
    <recommendedName>
        <fullName evidence="4 17">NADH-ubiquinone oxidoreductase chain 5</fullName>
        <ecNumber evidence="3 17">7.1.1.2</ecNumber>
    </recommendedName>
</protein>
<gene>
    <name evidence="21" type="primary">nad5</name>
</gene>
<comment type="catalytic activity">
    <reaction evidence="16 17">
        <text>a ubiquinone + NADH + 5 H(+)(in) = a ubiquinol + NAD(+) + 4 H(+)(out)</text>
        <dbReference type="Rhea" id="RHEA:29091"/>
        <dbReference type="Rhea" id="RHEA-COMP:9565"/>
        <dbReference type="Rhea" id="RHEA-COMP:9566"/>
        <dbReference type="ChEBI" id="CHEBI:15378"/>
        <dbReference type="ChEBI" id="CHEBI:16389"/>
        <dbReference type="ChEBI" id="CHEBI:17976"/>
        <dbReference type="ChEBI" id="CHEBI:57540"/>
        <dbReference type="ChEBI" id="CHEBI:57945"/>
        <dbReference type="EC" id="7.1.1.2"/>
    </reaction>
</comment>
<keyword evidence="5 17" id="KW-0813">Transport</keyword>
<evidence type="ECO:0000256" key="17">
    <source>
        <dbReference type="RuleBase" id="RU003404"/>
    </source>
</evidence>
<keyword evidence="15 17" id="KW-0472">Membrane</keyword>
<evidence type="ECO:0000256" key="5">
    <source>
        <dbReference type="ARBA" id="ARBA00022448"/>
    </source>
</evidence>
<feature type="transmembrane region" description="Helical" evidence="17">
    <location>
        <begin position="88"/>
        <end position="105"/>
    </location>
</feature>
<keyword evidence="10" id="KW-0249">Electron transport</keyword>
<evidence type="ECO:0000259" key="18">
    <source>
        <dbReference type="Pfam" id="PF00361"/>
    </source>
</evidence>
<name>A0A0S2MQG3_9COLE</name>
<keyword evidence="7 17" id="KW-0812">Transmembrane</keyword>
<evidence type="ECO:0000256" key="13">
    <source>
        <dbReference type="ARBA" id="ARBA00023075"/>
    </source>
</evidence>
<feature type="transmembrane region" description="Helical" evidence="17">
    <location>
        <begin position="150"/>
        <end position="170"/>
    </location>
</feature>
<keyword evidence="14 17" id="KW-0496">Mitochondrion</keyword>
<feature type="transmembrane region" description="Helical" evidence="17">
    <location>
        <begin position="448"/>
        <end position="472"/>
    </location>
</feature>
<dbReference type="InterPro" id="IPR010934">
    <property type="entry name" value="NADH_DH_su5_C"/>
</dbReference>
<keyword evidence="12 17" id="KW-0520">NAD</keyword>
<dbReference type="PANTHER" id="PTHR42829">
    <property type="entry name" value="NADH-UBIQUINONE OXIDOREDUCTASE CHAIN 5"/>
    <property type="match status" value="1"/>
</dbReference>
<comment type="subcellular location">
    <subcellularLocation>
        <location evidence="2">Mitochondrion inner membrane</location>
        <topology evidence="2">Multi-pass membrane protein</topology>
    </subcellularLocation>
</comment>
<comment type="function">
    <text evidence="1">Core subunit of the mitochondrial membrane respiratory chain NADH dehydrogenase (Complex I) that is believed to belong to the minimal assembly required for catalysis. Complex I functions in the transfer of electrons from NADH to the respiratory chain. The immediate electron acceptor for the enzyme is believed to be ubiquinone.</text>
</comment>
<dbReference type="PANTHER" id="PTHR42829:SF2">
    <property type="entry name" value="NADH-UBIQUINONE OXIDOREDUCTASE CHAIN 5"/>
    <property type="match status" value="1"/>
</dbReference>
<organism evidence="21">
    <name type="scientific">Habrocerus capillaricornis</name>
    <dbReference type="NCBI Taxonomy" id="66340"/>
    <lineage>
        <taxon>Eukaryota</taxon>
        <taxon>Metazoa</taxon>
        <taxon>Ecdysozoa</taxon>
        <taxon>Arthropoda</taxon>
        <taxon>Hexapoda</taxon>
        <taxon>Insecta</taxon>
        <taxon>Pterygota</taxon>
        <taxon>Neoptera</taxon>
        <taxon>Endopterygota</taxon>
        <taxon>Coleoptera</taxon>
        <taxon>Polyphaga</taxon>
        <taxon>Staphyliniformia</taxon>
        <taxon>Staphylinidae</taxon>
        <taxon>Tachyporinae group</taxon>
        <taxon>Habrocerinae</taxon>
        <taxon>Habrocerus</taxon>
    </lineage>
</organism>
<dbReference type="GO" id="GO:0005743">
    <property type="term" value="C:mitochondrial inner membrane"/>
    <property type="evidence" value="ECO:0007669"/>
    <property type="project" value="UniProtKB-SubCell"/>
</dbReference>
<dbReference type="PRINTS" id="PR01434">
    <property type="entry name" value="NADHDHGNASE5"/>
</dbReference>
<dbReference type="Pfam" id="PF06455">
    <property type="entry name" value="NADH5_C"/>
    <property type="match status" value="1"/>
</dbReference>
<feature type="transmembrane region" description="Helical" evidence="17">
    <location>
        <begin position="111"/>
        <end position="129"/>
    </location>
</feature>
<feature type="transmembrane region" description="Helical" evidence="17">
    <location>
        <begin position="419"/>
        <end position="442"/>
    </location>
</feature>
<dbReference type="Pfam" id="PF00662">
    <property type="entry name" value="Proton_antipo_N"/>
    <property type="match status" value="1"/>
</dbReference>
<evidence type="ECO:0000256" key="10">
    <source>
        <dbReference type="ARBA" id="ARBA00022982"/>
    </source>
</evidence>
<feature type="domain" description="NADH dehydrogenase subunit 5 C-terminal" evidence="20">
    <location>
        <begin position="391"/>
        <end position="570"/>
    </location>
</feature>
<dbReference type="GO" id="GO:0042773">
    <property type="term" value="P:ATP synthesis coupled electron transport"/>
    <property type="evidence" value="ECO:0007669"/>
    <property type="project" value="InterPro"/>
</dbReference>
<feature type="transmembrane region" description="Helical" evidence="17">
    <location>
        <begin position="240"/>
        <end position="263"/>
    </location>
</feature>
<evidence type="ECO:0000256" key="2">
    <source>
        <dbReference type="ARBA" id="ARBA00004448"/>
    </source>
</evidence>
<feature type="transmembrane region" description="Helical" evidence="17">
    <location>
        <begin position="7"/>
        <end position="28"/>
    </location>
</feature>
<evidence type="ECO:0000259" key="20">
    <source>
        <dbReference type="Pfam" id="PF06455"/>
    </source>
</evidence>
<evidence type="ECO:0000313" key="21">
    <source>
        <dbReference type="EMBL" id="ALO76932.1"/>
    </source>
</evidence>
<evidence type="ECO:0000256" key="3">
    <source>
        <dbReference type="ARBA" id="ARBA00012944"/>
    </source>
</evidence>
<feature type="domain" description="NADH:quinone oxidoreductase/Mrp antiporter transmembrane" evidence="18">
    <location>
        <begin position="105"/>
        <end position="387"/>
    </location>
</feature>
<feature type="transmembrane region" description="Helical" evidence="17">
    <location>
        <begin position="554"/>
        <end position="570"/>
    </location>
</feature>
<evidence type="ECO:0000256" key="14">
    <source>
        <dbReference type="ARBA" id="ARBA00023128"/>
    </source>
</evidence>
<keyword evidence="13 17" id="KW-0830">Ubiquinone</keyword>
<feature type="transmembrane region" description="Helical" evidence="17">
    <location>
        <begin position="216"/>
        <end position="234"/>
    </location>
</feature>
<dbReference type="InterPro" id="IPR003945">
    <property type="entry name" value="NU5C-like"/>
</dbReference>
<feature type="transmembrane region" description="Helical" evidence="17">
    <location>
        <begin position="331"/>
        <end position="355"/>
    </location>
</feature>
<feature type="transmembrane region" description="Helical" evidence="17">
    <location>
        <begin position="270"/>
        <end position="289"/>
    </location>
</feature>
<sequence>MMSICYIYFGVFLIFSILNFLMSVLFMINDYSLILEFEVLSLNSSSIMMTILLDWMSLLFMSFVLFISSMVVLYSYDYMMNDLNLNRFIMLVSMFVLSMMLLIISPNLISILLGWDGLGLVSYCLVIYYQNVKSYNAGMLTALTNRIGDVALLMSIAWMLNYGSWNYLFYLEFMKNDLSMNIISWLVVLASITKSAQIPFSSWLPAAMAAPTPVSSLVHSSTLVTAGVYLLIRFNQAMSINLMMMLLFLGTMTMFMAGLGANFEYDLKKIIALSTLSQLGLMMSILALGEYKLSFFHLLTHALFKATLFMCAGCFIHNLNDCQDIRYMGGLVIQMPLTSCFFNISNLSLCGLPFLSGFYSKDLILEVLSMSYLNIYIYIIYFISTGLTVCYTIRLIYYSMIGSFNYLTLNNLNDESLKMLKGMSGLIMFVIMGGSMLMWLMFPVPYFIYLPFTMKVMALIVSLIGAWIGYEFSKFYLNYNLKSFMFLNYSFFFSSMWNMPILSTYLINLSPLLMGKFIYKSLDQGWSEYIGSQNLFNQLKKSSMFMQILLNNNLKIFLILLIMWIILVLII</sequence>
<evidence type="ECO:0000256" key="1">
    <source>
        <dbReference type="ARBA" id="ARBA00003257"/>
    </source>
</evidence>
<evidence type="ECO:0000256" key="7">
    <source>
        <dbReference type="ARBA" id="ARBA00022692"/>
    </source>
</evidence>
<dbReference type="GO" id="GO:0015990">
    <property type="term" value="P:electron transport coupled proton transport"/>
    <property type="evidence" value="ECO:0007669"/>
    <property type="project" value="TreeGrafter"/>
</dbReference>
<comment type="function">
    <text evidence="17">Core subunit of the mitochondrial membrane respiratory chain NADH dehydrogenase (Complex I) which catalyzes electron transfer from NADH through the respiratory chain, using ubiquinone as an electron acceptor. Essential for the catalytic activity and assembly of complex I.</text>
</comment>
<geneLocation type="mitochondrion" evidence="21"/>
<dbReference type="InterPro" id="IPR001516">
    <property type="entry name" value="Proton_antipo_N"/>
</dbReference>
<feature type="transmembrane region" description="Helical" evidence="17">
    <location>
        <begin position="375"/>
        <end position="398"/>
    </location>
</feature>
<evidence type="ECO:0000256" key="9">
    <source>
        <dbReference type="ARBA" id="ARBA00022967"/>
    </source>
</evidence>